<sequence length="349" mass="35250">MRRDAVLSAVPLALAALLAGCASSPAAPAVTETVAAATPTPTPTPTPEVLLIGAGGRPPTVFGGDCAAALPATAIEEAVGISSATVEARRESATVANVGGLACSWRGQNSAGGESSGSVWILPQAGLGDAALSSADEDYYFGECEGYWCSWRTTADGLEIIGGSGDPEAVTRAGADAQGSALGALMPRALDDEPWERDRTGWWQADSCNALAAGLGESLGASIAWAPMGYHDVPAPAHALVDIASHTSWCLLTGGEPQGDGPHFAEVRLDAGIAWSVPGDYTATAHPVDAAGVTAYSVEENLAYSLGSSVLLTDGVNVMQLTVVPDGPWPAADVVEAAAEWIASTASQP</sequence>
<protein>
    <submittedName>
        <fullName evidence="2">Uncharacterized protein</fullName>
    </submittedName>
</protein>
<dbReference type="AlphaFoldDB" id="A0A7X0FPV6"/>
<reference evidence="2 3" key="1">
    <citation type="submission" date="2020-08" db="EMBL/GenBank/DDBJ databases">
        <title>Sequencing the genomes of 1000 actinobacteria strains.</title>
        <authorList>
            <person name="Klenk H.-P."/>
        </authorList>
    </citation>
    <scope>NUCLEOTIDE SEQUENCE [LARGE SCALE GENOMIC DNA]</scope>
    <source>
        <strain evidence="2 3">DSM 12511</strain>
    </source>
</reference>
<keyword evidence="1" id="KW-0732">Signal</keyword>
<name>A0A7X0FPV6_9MICO</name>
<gene>
    <name evidence="2" type="ORF">HD594_001265</name>
</gene>
<accession>A0A7X0FPV6</accession>
<dbReference type="RefSeq" id="WP_184750143.1">
    <property type="nucleotide sequence ID" value="NZ_BAAAJR010000003.1"/>
</dbReference>
<feature type="chain" id="PRO_5039654176" evidence="1">
    <location>
        <begin position="30"/>
        <end position="349"/>
    </location>
</feature>
<keyword evidence="3" id="KW-1185">Reference proteome</keyword>
<evidence type="ECO:0000313" key="3">
    <source>
        <dbReference type="Proteomes" id="UP000537775"/>
    </source>
</evidence>
<organism evidence="2 3">
    <name type="scientific">Microbacterium thalassium</name>
    <dbReference type="NCBI Taxonomy" id="362649"/>
    <lineage>
        <taxon>Bacteria</taxon>
        <taxon>Bacillati</taxon>
        <taxon>Actinomycetota</taxon>
        <taxon>Actinomycetes</taxon>
        <taxon>Micrococcales</taxon>
        <taxon>Microbacteriaceae</taxon>
        <taxon>Microbacterium</taxon>
    </lineage>
</organism>
<comment type="caution">
    <text evidence="2">The sequence shown here is derived from an EMBL/GenBank/DDBJ whole genome shotgun (WGS) entry which is preliminary data.</text>
</comment>
<dbReference type="PROSITE" id="PS51257">
    <property type="entry name" value="PROKAR_LIPOPROTEIN"/>
    <property type="match status" value="1"/>
</dbReference>
<proteinExistence type="predicted"/>
<dbReference type="EMBL" id="JACHML010000001">
    <property type="protein sequence ID" value="MBB6390952.1"/>
    <property type="molecule type" value="Genomic_DNA"/>
</dbReference>
<evidence type="ECO:0000256" key="1">
    <source>
        <dbReference type="SAM" id="SignalP"/>
    </source>
</evidence>
<feature type="signal peptide" evidence="1">
    <location>
        <begin position="1"/>
        <end position="29"/>
    </location>
</feature>
<evidence type="ECO:0000313" key="2">
    <source>
        <dbReference type="EMBL" id="MBB6390952.1"/>
    </source>
</evidence>
<dbReference type="Proteomes" id="UP000537775">
    <property type="component" value="Unassembled WGS sequence"/>
</dbReference>